<dbReference type="PROSITE" id="PS50026">
    <property type="entry name" value="EGF_3"/>
    <property type="match status" value="9"/>
</dbReference>
<dbReference type="InterPro" id="IPR001881">
    <property type="entry name" value="EGF-like_Ca-bd_dom"/>
</dbReference>
<dbReference type="PROSITE" id="PS00022">
    <property type="entry name" value="EGF_1"/>
    <property type="match status" value="8"/>
</dbReference>
<dbReference type="FunFam" id="2.10.25.10:FF:000123">
    <property type="entry name" value="Crumbs homolog 1 (Drosophila)"/>
    <property type="match status" value="1"/>
</dbReference>
<dbReference type="InterPro" id="IPR013032">
    <property type="entry name" value="EGF-like_CS"/>
</dbReference>
<dbReference type="FunFam" id="2.10.25.10:FF:000122">
    <property type="entry name" value="Protein crumbs homolog 2"/>
    <property type="match status" value="1"/>
</dbReference>
<dbReference type="SMART" id="SM00179">
    <property type="entry name" value="EGF_CA"/>
    <property type="match status" value="7"/>
</dbReference>
<dbReference type="Gene3D" id="2.60.120.200">
    <property type="match status" value="3"/>
</dbReference>
<dbReference type="CDD" id="cd00054">
    <property type="entry name" value="EGF_CA"/>
    <property type="match status" value="6"/>
</dbReference>
<dbReference type="Pfam" id="PF12661">
    <property type="entry name" value="hEGF"/>
    <property type="match status" value="1"/>
</dbReference>
<feature type="disulfide bond" evidence="6">
    <location>
        <begin position="541"/>
        <end position="550"/>
    </location>
</feature>
<feature type="disulfide bond" evidence="6">
    <location>
        <begin position="325"/>
        <end position="334"/>
    </location>
</feature>
<dbReference type="GO" id="GO:0005112">
    <property type="term" value="F:Notch binding"/>
    <property type="evidence" value="ECO:0007669"/>
    <property type="project" value="TreeGrafter"/>
</dbReference>
<dbReference type="PANTHER" id="PTHR12916">
    <property type="entry name" value="CYTOCHROME C OXIDASE POLYPEPTIDE VIC-2"/>
    <property type="match status" value="1"/>
</dbReference>
<feature type="domain" description="Laminin G" evidence="7">
    <location>
        <begin position="578"/>
        <end position="766"/>
    </location>
</feature>
<feature type="domain" description="EGF-like" evidence="8">
    <location>
        <begin position="20"/>
        <end position="62"/>
    </location>
</feature>
<keyword evidence="1 6" id="KW-0245">EGF-like domain</keyword>
<dbReference type="PROSITE" id="PS50025">
    <property type="entry name" value="LAM_G_DOMAIN"/>
    <property type="match status" value="3"/>
</dbReference>
<sequence length="1002" mass="109621">SAQRWHHGVHDTAGTLCDEVVDMCNPSPCENGSQCQSLVGGYVCHCSQQSLDEFLYGGQNCSEELVGCEGHECQNQGSCSPFLSDGHHGYSCHCPPGHTGLLCQTRTAFSFEQSGYLLLRSPMMSTEASCNITLSFRTVLPRAVLFQRGSGRLILGLELLGCHLRLSLRREASAGGRAEALQLSQTLELPLNVTDGRWHSVEAVLGDGLLSLRLLDGGVCHEQDCEREAQVTGTLAGTDSPESHLQNTFIGGVVEEGVVLVTVPAFIGCLQDIFVNSQLVVPEEWLSDSAVNMTIGCSHRDRCQDSPCQNRGQCTNLWQSYQCRCPRPYEGQDCAAEYETARFGNEDSQSYAVFTITDDAGSDITVSLFLRTHHHAGLLLVLANSTSQYLHLWLDKGRVRVQLHNFETLTSESLVNDGDIHFVSVVVDREHLVLYVANQKQGSVEVRTVDSQMGDVVYVGGLAEQKASSAFGGYFKGCIQDLRINSERLQFFRLDTTVTSYPLVLMANVTAGCAGVDSCSRNPCQNGGMCYSMWDDFTCICPHNTAGRRCEKVKWCELAPCPAKAECRTLNRGYECFSSATFLDDSSVLSYRGNGRIQRGLASITASLRTRKRHAAILHAERGPEFVTVSVQHGLLFLELQSGEGSSTVSLKSRVGVSDGDWHSVHLFMVTPWAEVSRWTLVLDEEVDEAGSSSSEGGNLDFLREGVDIQLGGLGPKAGWSLEGCLGTVEVGGIALPYYSPLEVNQPRIQEEQFLRTSPNPPHSGCSGGPVCQPSPCMNGGSCQDLWNLFNCSCEEGWTGRRCERNTDTCASNPCIHGNCSIQGLAYECACEFGYTGVDCEEEVDVCENHLCAHGGTCLHGVDKYACLCAENYTGPYCNRPKLPVSVCGDAARNYICFNAGNCTERDLSCDCLPGFTGHRCEQEVDECKSNPCLNGGYCRNLINNYHCVCDMSFAGDNCQVDVSDIYFYMAVLFWQNLFQLISFLILNLDDDPVIDWGGQDD</sequence>
<evidence type="ECO:0000256" key="2">
    <source>
        <dbReference type="ARBA" id="ARBA00022729"/>
    </source>
</evidence>
<comment type="caution">
    <text evidence="6">Lacks conserved residue(s) required for the propagation of feature annotation.</text>
</comment>
<dbReference type="SUPFAM" id="SSF57196">
    <property type="entry name" value="EGF/Laminin"/>
    <property type="match status" value="6"/>
</dbReference>
<evidence type="ECO:0000256" key="4">
    <source>
        <dbReference type="ARBA" id="ARBA00023157"/>
    </source>
</evidence>
<evidence type="ECO:0000256" key="5">
    <source>
        <dbReference type="ARBA" id="ARBA00023180"/>
    </source>
</evidence>
<proteinExistence type="predicted"/>
<feature type="domain" description="EGF-like" evidence="8">
    <location>
        <begin position="299"/>
        <end position="335"/>
    </location>
</feature>
<keyword evidence="5" id="KW-0325">Glycoprotein</keyword>
<reference evidence="9" key="2">
    <citation type="submission" date="2025-08" db="UniProtKB">
        <authorList>
            <consortium name="Ensembl"/>
        </authorList>
    </citation>
    <scope>IDENTIFICATION</scope>
</reference>
<organism evidence="9 10">
    <name type="scientific">Oncorhynchus tshawytscha</name>
    <name type="common">Chinook salmon</name>
    <name type="synonym">Salmo tshawytscha</name>
    <dbReference type="NCBI Taxonomy" id="74940"/>
    <lineage>
        <taxon>Eukaryota</taxon>
        <taxon>Metazoa</taxon>
        <taxon>Chordata</taxon>
        <taxon>Craniata</taxon>
        <taxon>Vertebrata</taxon>
        <taxon>Euteleostomi</taxon>
        <taxon>Actinopterygii</taxon>
        <taxon>Neopterygii</taxon>
        <taxon>Teleostei</taxon>
        <taxon>Protacanthopterygii</taxon>
        <taxon>Salmoniformes</taxon>
        <taxon>Salmonidae</taxon>
        <taxon>Salmoninae</taxon>
        <taxon>Oncorhynchus</taxon>
    </lineage>
</organism>
<dbReference type="FunFam" id="2.60.120.200:FF:000081">
    <property type="entry name" value="Crumbs 1, cell polarity complex component"/>
    <property type="match status" value="1"/>
</dbReference>
<evidence type="ECO:0000256" key="6">
    <source>
        <dbReference type="PROSITE-ProRule" id="PRU00076"/>
    </source>
</evidence>
<dbReference type="CDD" id="cd00110">
    <property type="entry name" value="LamG"/>
    <property type="match status" value="3"/>
</dbReference>
<dbReference type="InterPro" id="IPR013320">
    <property type="entry name" value="ConA-like_dom_sf"/>
</dbReference>
<dbReference type="FunFam" id="2.10.25.10:FF:000348">
    <property type="entry name" value="Crumbs 1, cell polarity complex component"/>
    <property type="match status" value="1"/>
</dbReference>
<keyword evidence="3" id="KW-0677">Repeat</keyword>
<protein>
    <recommendedName>
        <fullName evidence="11">Crumbs cell polarity complex component 1</fullName>
    </recommendedName>
</protein>
<feature type="domain" description="EGF-like" evidence="8">
    <location>
        <begin position="884"/>
        <end position="922"/>
    </location>
</feature>
<dbReference type="Gene3D" id="2.10.25.10">
    <property type="entry name" value="Laminin"/>
    <property type="match status" value="9"/>
</dbReference>
<dbReference type="InterPro" id="IPR000742">
    <property type="entry name" value="EGF"/>
</dbReference>
<keyword evidence="2" id="KW-0732">Signal</keyword>
<evidence type="ECO:0000259" key="7">
    <source>
        <dbReference type="PROSITE" id="PS50025"/>
    </source>
</evidence>
<dbReference type="PROSITE" id="PS01186">
    <property type="entry name" value="EGF_2"/>
    <property type="match status" value="4"/>
</dbReference>
<feature type="domain" description="EGF-like" evidence="8">
    <location>
        <begin position="843"/>
        <end position="879"/>
    </location>
</feature>
<reference evidence="10" key="1">
    <citation type="journal article" date="2018" name="PLoS ONE">
        <title>Chinook salmon (Oncorhynchus tshawytscha) genome and transcriptome.</title>
        <authorList>
            <person name="Christensen K.A."/>
            <person name="Leong J.S."/>
            <person name="Sakhrani D."/>
            <person name="Biagi C.A."/>
            <person name="Minkley D.R."/>
            <person name="Withler R.E."/>
            <person name="Rondeau E.B."/>
            <person name="Koop B.F."/>
            <person name="Devlin R.H."/>
        </authorList>
    </citation>
    <scope>NUCLEOTIDE SEQUENCE [LARGE SCALE GENOMIC DNA]</scope>
</reference>
<dbReference type="PROSITE" id="PS00010">
    <property type="entry name" value="ASX_HYDROXYL"/>
    <property type="match status" value="3"/>
</dbReference>
<feature type="domain" description="EGF-like" evidence="8">
    <location>
        <begin position="806"/>
        <end position="841"/>
    </location>
</feature>
<feature type="disulfide bond" evidence="6">
    <location>
        <begin position="831"/>
        <end position="840"/>
    </location>
</feature>
<feature type="domain" description="EGF-like" evidence="8">
    <location>
        <begin position="515"/>
        <end position="551"/>
    </location>
</feature>
<evidence type="ECO:0000313" key="9">
    <source>
        <dbReference type="Ensembl" id="ENSOTSP00005143251.1"/>
    </source>
</evidence>
<feature type="disulfide bond" evidence="6">
    <location>
        <begin position="869"/>
        <end position="878"/>
    </location>
</feature>
<feature type="domain" description="EGF-like" evidence="8">
    <location>
        <begin position="64"/>
        <end position="104"/>
    </location>
</feature>
<accession>A0AAZ3RPC1</accession>
<feature type="domain" description="EGF-like" evidence="8">
    <location>
        <begin position="768"/>
        <end position="804"/>
    </location>
</feature>
<dbReference type="SUPFAM" id="SSF49899">
    <property type="entry name" value="Concanavalin A-like lectins/glucanases"/>
    <property type="match status" value="3"/>
</dbReference>
<dbReference type="GO" id="GO:0005509">
    <property type="term" value="F:calcium ion binding"/>
    <property type="evidence" value="ECO:0007669"/>
    <property type="project" value="InterPro"/>
</dbReference>
<dbReference type="Pfam" id="PF02210">
    <property type="entry name" value="Laminin_G_2"/>
    <property type="match status" value="3"/>
</dbReference>
<dbReference type="Pfam" id="PF00008">
    <property type="entry name" value="EGF"/>
    <property type="match status" value="5"/>
</dbReference>
<feature type="disulfide bond" evidence="6">
    <location>
        <begin position="94"/>
        <end position="103"/>
    </location>
</feature>
<name>A0AAZ3RPC1_ONCTS</name>
<dbReference type="InterPro" id="IPR018097">
    <property type="entry name" value="EGF_Ca-bd_CS"/>
</dbReference>
<dbReference type="Proteomes" id="UP000694402">
    <property type="component" value="Unassembled WGS sequence"/>
</dbReference>
<evidence type="ECO:0000313" key="10">
    <source>
        <dbReference type="Proteomes" id="UP000694402"/>
    </source>
</evidence>
<keyword evidence="10" id="KW-1185">Reference proteome</keyword>
<dbReference type="AlphaFoldDB" id="A0AAZ3RPC1"/>
<dbReference type="SMART" id="SM00181">
    <property type="entry name" value="EGF"/>
    <property type="match status" value="9"/>
</dbReference>
<feature type="disulfide bond" evidence="6">
    <location>
        <begin position="912"/>
        <end position="921"/>
    </location>
</feature>
<evidence type="ECO:0000256" key="3">
    <source>
        <dbReference type="ARBA" id="ARBA00022737"/>
    </source>
</evidence>
<feature type="domain" description="Laminin G" evidence="7">
    <location>
        <begin position="106"/>
        <end position="297"/>
    </location>
</feature>
<dbReference type="FunFam" id="2.60.120.200:FF:000055">
    <property type="entry name" value="Crumbs cell polarity complex component 1"/>
    <property type="match status" value="1"/>
</dbReference>
<evidence type="ECO:0000259" key="8">
    <source>
        <dbReference type="PROSITE" id="PS50026"/>
    </source>
</evidence>
<dbReference type="PANTHER" id="PTHR12916:SF14">
    <property type="entry name" value="CRUMBS 1, CELL POLARITY COMPLEX COMPONENT"/>
    <property type="match status" value="1"/>
</dbReference>
<keyword evidence="4 6" id="KW-1015">Disulfide bond</keyword>
<dbReference type="InterPro" id="IPR000152">
    <property type="entry name" value="EGF-type_Asp/Asn_hydroxyl_site"/>
</dbReference>
<evidence type="ECO:0008006" key="11">
    <source>
        <dbReference type="Google" id="ProtNLM"/>
    </source>
</evidence>
<feature type="disulfide bond" evidence="6">
    <location>
        <begin position="810"/>
        <end position="820"/>
    </location>
</feature>
<dbReference type="PROSITE" id="PS01187">
    <property type="entry name" value="EGF_CA"/>
    <property type="match status" value="1"/>
</dbReference>
<feature type="disulfide bond" evidence="6">
    <location>
        <begin position="794"/>
        <end position="803"/>
    </location>
</feature>
<dbReference type="Ensembl" id="ENSOTST00005177806.1">
    <property type="protein sequence ID" value="ENSOTSP00005143251.1"/>
    <property type="gene ID" value="ENSOTSG00005026812.2"/>
</dbReference>
<evidence type="ECO:0000256" key="1">
    <source>
        <dbReference type="ARBA" id="ARBA00022536"/>
    </source>
</evidence>
<feature type="disulfide bond" evidence="6">
    <location>
        <begin position="950"/>
        <end position="959"/>
    </location>
</feature>
<dbReference type="FunFam" id="2.10.25.10:FF:000459">
    <property type="entry name" value="Axotactin, isoform B"/>
    <property type="match status" value="1"/>
</dbReference>
<feature type="domain" description="EGF-like" evidence="8">
    <location>
        <begin position="924"/>
        <end position="960"/>
    </location>
</feature>
<reference evidence="9" key="3">
    <citation type="submission" date="2025-09" db="UniProtKB">
        <authorList>
            <consortium name="Ensembl"/>
        </authorList>
    </citation>
    <scope>IDENTIFICATION</scope>
</reference>
<dbReference type="FunFam" id="2.10.25.10:FF:000282">
    <property type="entry name" value="Crumbs cell polarity complex component 2"/>
    <property type="match status" value="1"/>
</dbReference>
<dbReference type="SMART" id="SM00282">
    <property type="entry name" value="LamG"/>
    <property type="match status" value="3"/>
</dbReference>
<dbReference type="GO" id="GO:0007219">
    <property type="term" value="P:Notch signaling pathway"/>
    <property type="evidence" value="ECO:0007669"/>
    <property type="project" value="TreeGrafter"/>
</dbReference>
<feature type="domain" description="Laminin G" evidence="7">
    <location>
        <begin position="341"/>
        <end position="513"/>
    </location>
</feature>
<dbReference type="InterPro" id="IPR001791">
    <property type="entry name" value="Laminin_G"/>
</dbReference>
<dbReference type="GeneTree" id="ENSGT00940000155152"/>